<evidence type="ECO:0000256" key="3">
    <source>
        <dbReference type="ARBA" id="ARBA00011750"/>
    </source>
</evidence>
<dbReference type="EMBL" id="BAABGA010000005">
    <property type="protein sequence ID" value="GAA4443463.1"/>
    <property type="molecule type" value="Genomic_DNA"/>
</dbReference>
<dbReference type="InterPro" id="IPR005482">
    <property type="entry name" value="Biotin_COase_C"/>
</dbReference>
<evidence type="ECO:0000256" key="9">
    <source>
        <dbReference type="ARBA" id="ARBA00022842"/>
    </source>
</evidence>
<dbReference type="NCBIfam" id="NF006367">
    <property type="entry name" value="PRK08591.1"/>
    <property type="match status" value="1"/>
</dbReference>
<dbReference type="PROSITE" id="PS00867">
    <property type="entry name" value="CPSASE_2"/>
    <property type="match status" value="1"/>
</dbReference>
<name>A0ABP8M4Z5_9BACT</name>
<feature type="domain" description="ATP-grasp" evidence="13">
    <location>
        <begin position="120"/>
        <end position="317"/>
    </location>
</feature>
<keyword evidence="9" id="KW-0460">Magnesium</keyword>
<reference evidence="16" key="1">
    <citation type="journal article" date="2019" name="Int. J. Syst. Evol. Microbiol.">
        <title>The Global Catalogue of Microorganisms (GCM) 10K type strain sequencing project: providing services to taxonomists for standard genome sequencing and annotation.</title>
        <authorList>
            <consortium name="The Broad Institute Genomics Platform"/>
            <consortium name="The Broad Institute Genome Sequencing Center for Infectious Disease"/>
            <person name="Wu L."/>
            <person name="Ma J."/>
        </authorList>
    </citation>
    <scope>NUCLEOTIDE SEQUENCE [LARGE SCALE GENOMIC DNA]</scope>
    <source>
        <strain evidence="16">JCM 17759</strain>
    </source>
</reference>
<evidence type="ECO:0000259" key="14">
    <source>
        <dbReference type="PROSITE" id="PS50979"/>
    </source>
</evidence>
<comment type="function">
    <text evidence="1 12">This protein is a component of the acetyl coenzyme A carboxylase complex; first, biotin carboxylase catalyzes the carboxylation of the carrier protein and then the transcarboxylase transfers the carboxyl group to form malonyl-CoA.</text>
</comment>
<evidence type="ECO:0000256" key="1">
    <source>
        <dbReference type="ARBA" id="ARBA00003761"/>
    </source>
</evidence>
<evidence type="ECO:0000256" key="2">
    <source>
        <dbReference type="ARBA" id="ARBA00004956"/>
    </source>
</evidence>
<proteinExistence type="predicted"/>
<dbReference type="SUPFAM" id="SSF51246">
    <property type="entry name" value="Rudiment single hybrid motif"/>
    <property type="match status" value="1"/>
</dbReference>
<evidence type="ECO:0000256" key="10">
    <source>
        <dbReference type="ARBA" id="ARBA00048600"/>
    </source>
</evidence>
<evidence type="ECO:0000256" key="6">
    <source>
        <dbReference type="ARBA" id="ARBA00022723"/>
    </source>
</evidence>
<protein>
    <recommendedName>
        <fullName evidence="4 12">Biotin carboxylase</fullName>
        <ecNumber evidence="4 12">6.3.4.14</ecNumber>
    </recommendedName>
    <alternativeName>
        <fullName evidence="12">Acetyl-coenzyme A carboxylase biotin carboxylase subunit A</fullName>
    </alternativeName>
</protein>
<evidence type="ECO:0000256" key="8">
    <source>
        <dbReference type="ARBA" id="ARBA00022840"/>
    </source>
</evidence>
<keyword evidence="12" id="KW-0275">Fatty acid biosynthesis</keyword>
<keyword evidence="5 12" id="KW-0436">Ligase</keyword>
<dbReference type="SUPFAM" id="SSF52440">
    <property type="entry name" value="PreATP-grasp domain"/>
    <property type="match status" value="1"/>
</dbReference>
<dbReference type="Pfam" id="PF02785">
    <property type="entry name" value="Biotin_carb_C"/>
    <property type="match status" value="1"/>
</dbReference>
<dbReference type="InterPro" id="IPR011054">
    <property type="entry name" value="Rudment_hybrid_motif"/>
</dbReference>
<evidence type="ECO:0000256" key="4">
    <source>
        <dbReference type="ARBA" id="ARBA00013263"/>
    </source>
</evidence>
<keyword evidence="16" id="KW-1185">Reference proteome</keyword>
<evidence type="ECO:0000313" key="16">
    <source>
        <dbReference type="Proteomes" id="UP001500840"/>
    </source>
</evidence>
<dbReference type="PANTHER" id="PTHR48095">
    <property type="entry name" value="PYRUVATE CARBOXYLASE SUBUNIT A"/>
    <property type="match status" value="1"/>
</dbReference>
<evidence type="ECO:0000256" key="11">
    <source>
        <dbReference type="PROSITE-ProRule" id="PRU00409"/>
    </source>
</evidence>
<dbReference type="PROSITE" id="PS50975">
    <property type="entry name" value="ATP_GRASP"/>
    <property type="match status" value="1"/>
</dbReference>
<dbReference type="InterPro" id="IPR011764">
    <property type="entry name" value="Biotin_carboxylation_dom"/>
</dbReference>
<keyword evidence="6" id="KW-0479">Metal-binding</keyword>
<keyword evidence="12" id="KW-0443">Lipid metabolism</keyword>
<keyword evidence="8 11" id="KW-0067">ATP-binding</keyword>
<comment type="subunit">
    <text evidence="3 12">Acetyl-CoA carboxylase is a heterohexamer of biotin carboxyl carrier protein, biotin carboxylase and the two subunits of carboxyl transferase in a 2:2 complex.</text>
</comment>
<organism evidence="15 16">
    <name type="scientific">Novipirellula rosea</name>
    <dbReference type="NCBI Taxonomy" id="1031540"/>
    <lineage>
        <taxon>Bacteria</taxon>
        <taxon>Pseudomonadati</taxon>
        <taxon>Planctomycetota</taxon>
        <taxon>Planctomycetia</taxon>
        <taxon>Pirellulales</taxon>
        <taxon>Pirellulaceae</taxon>
        <taxon>Novipirellula</taxon>
    </lineage>
</organism>
<comment type="catalytic activity">
    <reaction evidence="10 12">
        <text>N(6)-biotinyl-L-lysyl-[protein] + hydrogencarbonate + ATP = N(6)-carboxybiotinyl-L-lysyl-[protein] + ADP + phosphate + H(+)</text>
        <dbReference type="Rhea" id="RHEA:13501"/>
        <dbReference type="Rhea" id="RHEA-COMP:10505"/>
        <dbReference type="Rhea" id="RHEA-COMP:10506"/>
        <dbReference type="ChEBI" id="CHEBI:15378"/>
        <dbReference type="ChEBI" id="CHEBI:17544"/>
        <dbReference type="ChEBI" id="CHEBI:30616"/>
        <dbReference type="ChEBI" id="CHEBI:43474"/>
        <dbReference type="ChEBI" id="CHEBI:83144"/>
        <dbReference type="ChEBI" id="CHEBI:83145"/>
        <dbReference type="ChEBI" id="CHEBI:456216"/>
        <dbReference type="EC" id="6.3.4.14"/>
    </reaction>
</comment>
<keyword evidence="12" id="KW-0444">Lipid biosynthesis</keyword>
<dbReference type="Gene3D" id="3.30.470.20">
    <property type="entry name" value="ATP-grasp fold, B domain"/>
    <property type="match status" value="1"/>
</dbReference>
<dbReference type="InterPro" id="IPR016185">
    <property type="entry name" value="PreATP-grasp_dom_sf"/>
</dbReference>
<dbReference type="SMART" id="SM00878">
    <property type="entry name" value="Biotin_carb_C"/>
    <property type="match status" value="1"/>
</dbReference>
<evidence type="ECO:0000313" key="15">
    <source>
        <dbReference type="EMBL" id="GAA4443463.1"/>
    </source>
</evidence>
<evidence type="ECO:0000256" key="7">
    <source>
        <dbReference type="ARBA" id="ARBA00022741"/>
    </source>
</evidence>
<dbReference type="Proteomes" id="UP001500840">
    <property type="component" value="Unassembled WGS sequence"/>
</dbReference>
<accession>A0ABP8M4Z5</accession>
<comment type="caution">
    <text evidence="15">The sequence shown here is derived from an EMBL/GenBank/DDBJ whole genome shotgun (WGS) entry which is preliminary data.</text>
</comment>
<dbReference type="NCBIfam" id="TIGR00514">
    <property type="entry name" value="accC"/>
    <property type="match status" value="1"/>
</dbReference>
<dbReference type="InterPro" id="IPR004549">
    <property type="entry name" value="Acetyl_CoA_COase_biotin_COase"/>
</dbReference>
<dbReference type="RefSeq" id="WP_339944280.1">
    <property type="nucleotide sequence ID" value="NZ_BAABGA010000005.1"/>
</dbReference>
<sequence length="447" mass="49005">MIKKILIANRGEIALRVIRACREMGIGSVAVYSQADADSMHVKLADEAYCVGKPRSSDSYLKIDQIIAAAEVAGVDAIHPGYGFLAENAHFNEVCRSSGFEFIGPSPQAMEKLGDKNTARAMAIANNVPVVPGSDGLINDNAEAIEVAKKIGFPVLIKATAGGGGKGMRVAEDEKSLATAVSQARTEAEAAFGNGGVYLERYVGSPRHVEVQVIADSHGNVCHLFERDCSVQRRHQKLIEEAPSPSLPEDRRIEICEAAVRMIRGADYTNAATVEFIVDADNNFYFIEVNARIQVEHPVTEMITGIDLIKEQIRVAAGEKLSFSQEDVKCEGAAIECRINAEDPDKNFQPNPGRIDKMFVPGGLGVRFDSHVYAGYTVPPYYDSMIGKLIVHRPTRAEAIATMRRALREMQVEGICTTASFHDKVLQHPEFLEGRHDTKFVEREFLK</sequence>
<feature type="domain" description="Biotin carboxylation" evidence="14">
    <location>
        <begin position="1"/>
        <end position="446"/>
    </location>
</feature>
<dbReference type="SUPFAM" id="SSF56059">
    <property type="entry name" value="Glutathione synthetase ATP-binding domain-like"/>
    <property type="match status" value="1"/>
</dbReference>
<gene>
    <name evidence="15" type="primary">accC</name>
    <name evidence="15" type="ORF">GCM10023156_00560</name>
</gene>
<dbReference type="InterPro" id="IPR051602">
    <property type="entry name" value="ACC_Biotin_Carboxylase"/>
</dbReference>
<keyword evidence="12" id="KW-0276">Fatty acid metabolism</keyword>
<evidence type="ECO:0000256" key="5">
    <source>
        <dbReference type="ARBA" id="ARBA00022598"/>
    </source>
</evidence>
<dbReference type="Pfam" id="PF00289">
    <property type="entry name" value="Biotin_carb_N"/>
    <property type="match status" value="1"/>
</dbReference>
<dbReference type="PROSITE" id="PS50979">
    <property type="entry name" value="BC"/>
    <property type="match status" value="1"/>
</dbReference>
<keyword evidence="7 11" id="KW-0547">Nucleotide-binding</keyword>
<dbReference type="EC" id="6.3.4.14" evidence="4 12"/>
<keyword evidence="12" id="KW-0092">Biotin</keyword>
<dbReference type="PANTHER" id="PTHR48095:SF2">
    <property type="entry name" value="BIOTIN CARBOXYLASE, CHLOROPLASTIC"/>
    <property type="match status" value="1"/>
</dbReference>
<dbReference type="InterPro" id="IPR011761">
    <property type="entry name" value="ATP-grasp"/>
</dbReference>
<evidence type="ECO:0000256" key="12">
    <source>
        <dbReference type="RuleBase" id="RU365063"/>
    </source>
</evidence>
<evidence type="ECO:0000259" key="13">
    <source>
        <dbReference type="PROSITE" id="PS50975"/>
    </source>
</evidence>
<dbReference type="InterPro" id="IPR005479">
    <property type="entry name" value="CPAse_ATP-bd"/>
</dbReference>
<dbReference type="Pfam" id="PF02786">
    <property type="entry name" value="CPSase_L_D2"/>
    <property type="match status" value="1"/>
</dbReference>
<dbReference type="InterPro" id="IPR005481">
    <property type="entry name" value="BC-like_N"/>
</dbReference>
<dbReference type="PROSITE" id="PS00866">
    <property type="entry name" value="CPSASE_1"/>
    <property type="match status" value="1"/>
</dbReference>
<comment type="pathway">
    <text evidence="2 12">Lipid metabolism; malonyl-CoA biosynthesis; malonyl-CoA from acetyl-CoA: step 1/1.</text>
</comment>